<dbReference type="Proteomes" id="UP001501074">
    <property type="component" value="Unassembled WGS sequence"/>
</dbReference>
<proteinExistence type="predicted"/>
<feature type="region of interest" description="Disordered" evidence="1">
    <location>
        <begin position="10"/>
        <end position="53"/>
    </location>
</feature>
<organism evidence="3 4">
    <name type="scientific">Kineosporia mesophila</name>
    <dbReference type="NCBI Taxonomy" id="566012"/>
    <lineage>
        <taxon>Bacteria</taxon>
        <taxon>Bacillati</taxon>
        <taxon>Actinomycetota</taxon>
        <taxon>Actinomycetes</taxon>
        <taxon>Kineosporiales</taxon>
        <taxon>Kineosporiaceae</taxon>
        <taxon>Kineosporia</taxon>
    </lineage>
</organism>
<dbReference type="InterPro" id="IPR001387">
    <property type="entry name" value="Cro/C1-type_HTH"/>
</dbReference>
<dbReference type="InterPro" id="IPR043917">
    <property type="entry name" value="DUF5753"/>
</dbReference>
<feature type="domain" description="DUF5753" evidence="2">
    <location>
        <begin position="166"/>
        <end position="316"/>
    </location>
</feature>
<evidence type="ECO:0000313" key="4">
    <source>
        <dbReference type="Proteomes" id="UP001501074"/>
    </source>
</evidence>
<reference evidence="4" key="1">
    <citation type="journal article" date="2019" name="Int. J. Syst. Evol. Microbiol.">
        <title>The Global Catalogue of Microorganisms (GCM) 10K type strain sequencing project: providing services to taxonomists for standard genome sequencing and annotation.</title>
        <authorList>
            <consortium name="The Broad Institute Genomics Platform"/>
            <consortium name="The Broad Institute Genome Sequencing Center for Infectious Disease"/>
            <person name="Wu L."/>
            <person name="Ma J."/>
        </authorList>
    </citation>
    <scope>NUCLEOTIDE SEQUENCE [LARGE SCALE GENOMIC DNA]</scope>
    <source>
        <strain evidence="4">JCM 16902</strain>
    </source>
</reference>
<accession>A0ABP6ZS93</accession>
<dbReference type="SUPFAM" id="SSF47413">
    <property type="entry name" value="lambda repressor-like DNA-binding domains"/>
    <property type="match status" value="1"/>
</dbReference>
<dbReference type="Pfam" id="PF13560">
    <property type="entry name" value="HTH_31"/>
    <property type="match status" value="1"/>
</dbReference>
<evidence type="ECO:0000313" key="3">
    <source>
        <dbReference type="EMBL" id="GAA3617629.1"/>
    </source>
</evidence>
<dbReference type="CDD" id="cd00093">
    <property type="entry name" value="HTH_XRE"/>
    <property type="match status" value="1"/>
</dbReference>
<dbReference type="EMBL" id="BAAAZO010000006">
    <property type="protein sequence ID" value="GAA3617629.1"/>
    <property type="molecule type" value="Genomic_DNA"/>
</dbReference>
<gene>
    <name evidence="3" type="ORF">GCM10022223_37850</name>
</gene>
<evidence type="ECO:0000259" key="2">
    <source>
        <dbReference type="Pfam" id="PF19054"/>
    </source>
</evidence>
<sequence length="322" mass="35275">MTGATLRTAAYTGDMTGAKSPQKRQVARPATTRKTESKEASIRTATKATATKRGSGVNLPGYLLAVSLKRYRLQRGQRHEDLAALGYGSRSKWSELENFDHPYKLADVIALCELFQVPLSQTAQMKKWARQARAVNWADGESPLLADDSQWSTYLGSEGLAVGIRIASHVIPGLLQARGYAELAASVPGMSPERLDKVVGLRFDRQDQHIGRAVVEVALGEEALYRFGGIPAIMDEQIRHLLYLVERGADIRILPYDSGGLLTLWGEVTILTFPEDTGLTPVIYEEGHSGGKYSSTPGVVGRTITRTTAMFEQAVPIKEFLE</sequence>
<dbReference type="Pfam" id="PF19054">
    <property type="entry name" value="DUF5753"/>
    <property type="match status" value="1"/>
</dbReference>
<evidence type="ECO:0000256" key="1">
    <source>
        <dbReference type="SAM" id="MobiDB-lite"/>
    </source>
</evidence>
<comment type="caution">
    <text evidence="3">The sequence shown here is derived from an EMBL/GenBank/DDBJ whole genome shotgun (WGS) entry which is preliminary data.</text>
</comment>
<name>A0ABP6ZS93_9ACTN</name>
<keyword evidence="4" id="KW-1185">Reference proteome</keyword>
<dbReference type="InterPro" id="IPR010982">
    <property type="entry name" value="Lambda_DNA-bd_dom_sf"/>
</dbReference>
<protein>
    <submittedName>
        <fullName evidence="3">Helix-turn-helix transcriptional regulator</fullName>
    </submittedName>
</protein>